<dbReference type="EMBL" id="JAEHOE010000048">
    <property type="protein sequence ID" value="KAG2492014.1"/>
    <property type="molecule type" value="Genomic_DNA"/>
</dbReference>
<feature type="compositionally biased region" description="Gly residues" evidence="6">
    <location>
        <begin position="1313"/>
        <end position="1322"/>
    </location>
</feature>
<feature type="compositionally biased region" description="Acidic residues" evidence="6">
    <location>
        <begin position="176"/>
        <end position="191"/>
    </location>
</feature>
<feature type="compositionally biased region" description="Low complexity" evidence="6">
    <location>
        <begin position="1145"/>
        <end position="1162"/>
    </location>
</feature>
<feature type="compositionally biased region" description="Basic and acidic residues" evidence="6">
    <location>
        <begin position="8"/>
        <end position="20"/>
    </location>
</feature>
<reference evidence="9" key="1">
    <citation type="journal article" date="2020" name="bioRxiv">
        <title>Comparative genomics of Chlamydomonas.</title>
        <authorList>
            <person name="Craig R.J."/>
            <person name="Hasan A.R."/>
            <person name="Ness R.W."/>
            <person name="Keightley P.D."/>
        </authorList>
    </citation>
    <scope>NUCLEOTIDE SEQUENCE</scope>
    <source>
        <strain evidence="9">CCAP 11/70</strain>
    </source>
</reference>
<feature type="compositionally biased region" description="Low complexity" evidence="6">
    <location>
        <begin position="192"/>
        <end position="215"/>
    </location>
</feature>
<evidence type="ECO:0000256" key="4">
    <source>
        <dbReference type="ARBA" id="ARBA00022989"/>
    </source>
</evidence>
<feature type="transmembrane region" description="Helical" evidence="7">
    <location>
        <begin position="710"/>
        <end position="731"/>
    </location>
</feature>
<keyword evidence="2 7" id="KW-0812">Transmembrane</keyword>
<dbReference type="Pfam" id="PF00520">
    <property type="entry name" value="Ion_trans"/>
    <property type="match status" value="1"/>
</dbReference>
<feature type="region of interest" description="Disordered" evidence="6">
    <location>
        <begin position="1"/>
        <end position="240"/>
    </location>
</feature>
<dbReference type="PANTHER" id="PTHR10582">
    <property type="entry name" value="TRANSIENT RECEPTOR POTENTIAL ION CHANNEL PROTEIN"/>
    <property type="match status" value="1"/>
</dbReference>
<feature type="transmembrane region" description="Helical" evidence="7">
    <location>
        <begin position="677"/>
        <end position="698"/>
    </location>
</feature>
<dbReference type="OrthoDB" id="547808at2759"/>
<feature type="compositionally biased region" description="Low complexity" evidence="6">
    <location>
        <begin position="1091"/>
        <end position="1101"/>
    </location>
</feature>
<keyword evidence="3" id="KW-0677">Repeat</keyword>
<feature type="region of interest" description="Disordered" evidence="6">
    <location>
        <begin position="313"/>
        <end position="348"/>
    </location>
</feature>
<keyword evidence="5 7" id="KW-0472">Membrane</keyword>
<feature type="compositionally biased region" description="Gly residues" evidence="6">
    <location>
        <begin position="86"/>
        <end position="105"/>
    </location>
</feature>
<feature type="domain" description="Ion transport" evidence="8">
    <location>
        <begin position="673"/>
        <end position="850"/>
    </location>
</feature>
<evidence type="ECO:0000313" key="9">
    <source>
        <dbReference type="EMBL" id="KAG2492014.1"/>
    </source>
</evidence>
<feature type="compositionally biased region" description="Basic residues" evidence="6">
    <location>
        <begin position="106"/>
        <end position="117"/>
    </location>
</feature>
<dbReference type="GO" id="GO:0005216">
    <property type="term" value="F:monoatomic ion channel activity"/>
    <property type="evidence" value="ECO:0007669"/>
    <property type="project" value="InterPro"/>
</dbReference>
<feature type="compositionally biased region" description="Basic residues" evidence="6">
    <location>
        <begin position="52"/>
        <end position="62"/>
    </location>
</feature>
<evidence type="ECO:0000256" key="7">
    <source>
        <dbReference type="SAM" id="Phobius"/>
    </source>
</evidence>
<dbReference type="Proteomes" id="UP000612055">
    <property type="component" value="Unassembled WGS sequence"/>
</dbReference>
<evidence type="ECO:0000256" key="3">
    <source>
        <dbReference type="ARBA" id="ARBA00022737"/>
    </source>
</evidence>
<accession>A0A835XYA7</accession>
<evidence type="ECO:0000256" key="5">
    <source>
        <dbReference type="ARBA" id="ARBA00023136"/>
    </source>
</evidence>
<feature type="region of interest" description="Disordered" evidence="6">
    <location>
        <begin position="965"/>
        <end position="988"/>
    </location>
</feature>
<feature type="compositionally biased region" description="Low complexity" evidence="6">
    <location>
        <begin position="73"/>
        <end position="85"/>
    </location>
</feature>
<sequence length="1463" mass="151457">MSGSEGPHGPEHLPHLHTAFEDPEAQQAGYSLPPTEAVTPSHRDGDGDNGHAHGHRHDHHRHTEGSAAGLGVPHLAGALLPDPLAGGSGSGGGADSAGGAGGGGAHPRHRRPHRQHSHPLTAAATAPPSAPRARGASPAPHRHRSIPISVPRTHRALGQPHVHHPRRHHHHHTEADGEEEEEEDDGIDDDAYSLSVSLSPSASPSARPSSHPSLSITPGSHAGTPGRHRRVPRRGSGLGGSGALDGAVLAAACAAAPLNPTRSHRSHRTRSSYSQPLGLRRNSSANAMNIHPDILDELRALDDLEGGSLLRPLLTVPPLPEEGCDGEGGGGEGGEGEGGGGGEGEDVGHVDEAETYEVQELLEAKPKDVLQFIEEEGVVKLSEFEVADGLALRAFGSEPFLVMGHEHAEPPDLKELWTERLGERGKMQGTGWTSTLSVEAHVVNLYDAAAPGASGLLRPLVARLRVRGCPPTVFALPAVQAIIALKWSSWARHFLMAEFFFYAAWLAAFSAFTLLLEDGDDPSDPKPPPPDELFAAPPASLLFPASSPSAISGFSPSPSPVAAGLSSSVPVIRTLAAVARAAAAALHPIPAAGSGSSSIHGSGSGSGSDGTTFWVGDDAYDMGCPARYLNLWDWSALGRMVSSPRGVGQLLTSCVAFASMLPFAYMEVCTMAVQGLAWVTLWNLADVVSYLITAGIWLTHLRCGSLPASAYFSGALALQHVLLWTKLHYYARVLTPTRGGFNDTIRMVLGELRTFLTFVGLVMLGFAFAFYCLFRQDRDDFADFATLWHSFASMFAYMLQMFDYNVLYGSTHPVMAMILFMAYELMVAVLLLNIMIALMTSAFARVNSDEGLRYLIYKAEVIDELESTLPRWLMRADWAPHFVHVLKVSPRSTYEINLNSVWSGMSTLQSSVITAQQETRMRVEALEEKLDVIDQKLSATVRLLASRLLTHRELATALSMDDVAEADSAASGEQDLLDEEGSEPDPETWRDAALDAELGGDQQDVPEADEGEDLTGGIGGVGAARIDAGFRLVSAPSLDRGMGGGGAGGARGQRAQSSRQGGGGGSSFKGEPGPGAGPGRGPAGPGPAAGPAPLRSRSPYPGRGGGAGSHHLNHQPSARHHGTGGHGHGYTDRHASAHHSRRVSHAASAAVPSSHRPSHAPSLSRDHHHGHTHGHGHHAHGHHGSGQASGQQTGQHSASVSVSVSREPSSLRQGGLGSPARSPARRSNPPTPPHLQPHGQPSAPIPGGGGTGGRYNMFHSMGHGQESRRAHGHSGGGAGEERAERRGGRASLDLGAVDGLAAPPTMADRRGSLDGGCGGSGRRSGETGVSTSAGAAAGGGSANGGGGGPDGAVVVDMRWAEEGSPPSGVRIGRRPYGSGGGGGSGGGAGGGGYEGITNTGSGSGAPPMAPIAENESPSVSGSGVYRGDGGGFGSTASFAGTYGATDGSREGSGHSYKGGADGA</sequence>
<feature type="compositionally biased region" description="Gly residues" evidence="6">
    <location>
        <begin position="1424"/>
        <end position="1433"/>
    </location>
</feature>
<feature type="compositionally biased region" description="Gly residues" evidence="6">
    <location>
        <begin position="1377"/>
        <end position="1394"/>
    </location>
</feature>
<dbReference type="InterPro" id="IPR024862">
    <property type="entry name" value="TRPV"/>
</dbReference>
<evidence type="ECO:0000256" key="6">
    <source>
        <dbReference type="SAM" id="MobiDB-lite"/>
    </source>
</evidence>
<feature type="region of interest" description="Disordered" evidence="6">
    <location>
        <begin position="259"/>
        <end position="279"/>
    </location>
</feature>
<dbReference type="Gene3D" id="1.10.287.70">
    <property type="match status" value="1"/>
</dbReference>
<feature type="compositionally biased region" description="Basic and acidic residues" evidence="6">
    <location>
        <begin position="41"/>
        <end position="51"/>
    </location>
</feature>
<evidence type="ECO:0000256" key="2">
    <source>
        <dbReference type="ARBA" id="ARBA00022692"/>
    </source>
</evidence>
<keyword evidence="10" id="KW-1185">Reference proteome</keyword>
<dbReference type="GO" id="GO:0098703">
    <property type="term" value="P:calcium ion import across plasma membrane"/>
    <property type="evidence" value="ECO:0007669"/>
    <property type="project" value="TreeGrafter"/>
</dbReference>
<dbReference type="PANTHER" id="PTHR10582:SF2">
    <property type="entry name" value="INACTIVE"/>
    <property type="match status" value="1"/>
</dbReference>
<evidence type="ECO:0000256" key="1">
    <source>
        <dbReference type="ARBA" id="ARBA00004141"/>
    </source>
</evidence>
<keyword evidence="4 7" id="KW-1133">Transmembrane helix</keyword>
<feature type="compositionally biased region" description="Gly residues" evidence="6">
    <location>
        <begin position="1336"/>
        <end position="1350"/>
    </location>
</feature>
<evidence type="ECO:0000313" key="10">
    <source>
        <dbReference type="Proteomes" id="UP000612055"/>
    </source>
</evidence>
<feature type="transmembrane region" description="Helical" evidence="7">
    <location>
        <begin position="814"/>
        <end position="838"/>
    </location>
</feature>
<feature type="compositionally biased region" description="Low complexity" evidence="6">
    <location>
        <begin position="1326"/>
        <end position="1335"/>
    </location>
</feature>
<organism evidence="9 10">
    <name type="scientific">Edaphochlamys debaryana</name>
    <dbReference type="NCBI Taxonomy" id="47281"/>
    <lineage>
        <taxon>Eukaryota</taxon>
        <taxon>Viridiplantae</taxon>
        <taxon>Chlorophyta</taxon>
        <taxon>core chlorophytes</taxon>
        <taxon>Chlorophyceae</taxon>
        <taxon>CS clade</taxon>
        <taxon>Chlamydomonadales</taxon>
        <taxon>Chlamydomonadales incertae sedis</taxon>
        <taxon>Edaphochlamys</taxon>
    </lineage>
</organism>
<protein>
    <recommendedName>
        <fullName evidence="8">Ion transport domain-containing protein</fullName>
    </recommendedName>
</protein>
<dbReference type="InterPro" id="IPR005821">
    <property type="entry name" value="Ion_trans_dom"/>
</dbReference>
<feature type="transmembrane region" description="Helical" evidence="7">
    <location>
        <begin position="647"/>
        <end position="665"/>
    </location>
</feature>
<feature type="compositionally biased region" description="Gly residues" evidence="6">
    <location>
        <begin position="326"/>
        <end position="342"/>
    </location>
</feature>
<name>A0A835XYA7_9CHLO</name>
<feature type="compositionally biased region" description="Basic residues" evidence="6">
    <location>
        <begin position="1111"/>
        <end position="1123"/>
    </location>
</feature>
<feature type="compositionally biased region" description="Basic residues" evidence="6">
    <location>
        <begin position="161"/>
        <end position="172"/>
    </location>
</feature>
<feature type="transmembrane region" description="Helical" evidence="7">
    <location>
        <begin position="781"/>
        <end position="802"/>
    </location>
</feature>
<dbReference type="GO" id="GO:0005886">
    <property type="term" value="C:plasma membrane"/>
    <property type="evidence" value="ECO:0007669"/>
    <property type="project" value="TreeGrafter"/>
</dbReference>
<feature type="compositionally biased region" description="Low complexity" evidence="6">
    <location>
        <begin position="1218"/>
        <end position="1228"/>
    </location>
</feature>
<comment type="caution">
    <text evidence="9">The sequence shown here is derived from an EMBL/GenBank/DDBJ whole genome shotgun (WGS) entry which is preliminary data.</text>
</comment>
<feature type="compositionally biased region" description="Low complexity" evidence="6">
    <location>
        <begin position="118"/>
        <end position="139"/>
    </location>
</feature>
<proteinExistence type="predicted"/>
<evidence type="ECO:0000259" key="8">
    <source>
        <dbReference type="Pfam" id="PF00520"/>
    </source>
</evidence>
<feature type="compositionally biased region" description="Acidic residues" evidence="6">
    <location>
        <begin position="975"/>
        <end position="986"/>
    </location>
</feature>
<feature type="region of interest" description="Disordered" evidence="6">
    <location>
        <begin position="1036"/>
        <end position="1463"/>
    </location>
</feature>
<feature type="compositionally biased region" description="Gly residues" evidence="6">
    <location>
        <begin position="1041"/>
        <end position="1051"/>
    </location>
</feature>
<feature type="compositionally biased region" description="Basic residues" evidence="6">
    <location>
        <begin position="1166"/>
        <end position="1183"/>
    </location>
</feature>
<comment type="subcellular location">
    <subcellularLocation>
        <location evidence="1">Membrane</location>
        <topology evidence="1">Multi-pass membrane protein</topology>
    </subcellularLocation>
</comment>
<feature type="compositionally biased region" description="Gly residues" evidence="6">
    <location>
        <begin position="1060"/>
        <end position="1083"/>
    </location>
</feature>
<feature type="compositionally biased region" description="Low complexity" evidence="6">
    <location>
        <begin position="1185"/>
        <end position="1210"/>
    </location>
</feature>
<gene>
    <name evidence="9" type="ORF">HYH03_009743</name>
</gene>
<feature type="transmembrane region" description="Helical" evidence="7">
    <location>
        <begin position="755"/>
        <end position="774"/>
    </location>
</feature>